<evidence type="ECO:0008006" key="4">
    <source>
        <dbReference type="Google" id="ProtNLM"/>
    </source>
</evidence>
<keyword evidence="1" id="KW-1133">Transmembrane helix</keyword>
<name>A0ABX6W4B7_STRMQ</name>
<dbReference type="Proteomes" id="UP000663421">
    <property type="component" value="Chromosome"/>
</dbReference>
<accession>A0ABX6W4B7</accession>
<keyword evidence="1" id="KW-0472">Membrane</keyword>
<keyword evidence="1" id="KW-0812">Transmembrane</keyword>
<feature type="transmembrane region" description="Helical" evidence="1">
    <location>
        <begin position="37"/>
        <end position="56"/>
    </location>
</feature>
<sequence>MSGLIFSDGQWRRAEAVAAEAAKQAAKDKEARDVGRVVLSVAMTFVGAWLLMLAVGSLHADVPAVPTVSYWTALLTLAGVDAGRVAVSRIRFEK</sequence>
<protein>
    <recommendedName>
        <fullName evidence="4">Holin of 3TMs, for gene-transfer release</fullName>
    </recommendedName>
</protein>
<keyword evidence="3" id="KW-1185">Reference proteome</keyword>
<evidence type="ECO:0000313" key="3">
    <source>
        <dbReference type="Proteomes" id="UP000663421"/>
    </source>
</evidence>
<reference evidence="2 3" key="1">
    <citation type="submission" date="2020-11" db="EMBL/GenBank/DDBJ databases">
        <title>Complete genome sequence unveiled secondary metabolic potentials in Streptomyces solisilvae HNM0141.</title>
        <authorList>
            <person name="Huang X."/>
        </authorList>
    </citation>
    <scope>NUCLEOTIDE SEQUENCE [LARGE SCALE GENOMIC DNA]</scope>
    <source>
        <strain evidence="2 3">HNM0141</strain>
    </source>
</reference>
<gene>
    <name evidence="2" type="ORF">I1A49_16570</name>
</gene>
<evidence type="ECO:0000256" key="1">
    <source>
        <dbReference type="SAM" id="Phobius"/>
    </source>
</evidence>
<dbReference type="EMBL" id="CP065050">
    <property type="protein sequence ID" value="QPI56339.1"/>
    <property type="molecule type" value="Genomic_DNA"/>
</dbReference>
<feature type="transmembrane region" description="Helical" evidence="1">
    <location>
        <begin position="68"/>
        <end position="87"/>
    </location>
</feature>
<organism evidence="2 3">
    <name type="scientific">Streptomyces malaysiensis</name>
    <dbReference type="NCBI Taxonomy" id="92644"/>
    <lineage>
        <taxon>Bacteria</taxon>
        <taxon>Bacillati</taxon>
        <taxon>Actinomycetota</taxon>
        <taxon>Actinomycetes</taxon>
        <taxon>Kitasatosporales</taxon>
        <taxon>Streptomycetaceae</taxon>
        <taxon>Streptomyces</taxon>
        <taxon>Streptomyces violaceusniger group</taxon>
    </lineage>
</organism>
<evidence type="ECO:0000313" key="2">
    <source>
        <dbReference type="EMBL" id="QPI56339.1"/>
    </source>
</evidence>
<proteinExistence type="predicted"/>